<dbReference type="PANTHER" id="PTHR33969:SF2">
    <property type="entry name" value="SEGREGATION AND CONDENSATION PROTEIN A"/>
    <property type="match status" value="1"/>
</dbReference>
<dbReference type="PANTHER" id="PTHR33969">
    <property type="entry name" value="SEGREGATION AND CONDENSATION PROTEIN A"/>
    <property type="match status" value="1"/>
</dbReference>
<evidence type="ECO:0000256" key="1">
    <source>
        <dbReference type="ARBA" id="ARBA00044777"/>
    </source>
</evidence>
<gene>
    <name evidence="2" type="ORF">SULYE_1296</name>
</gene>
<dbReference type="Gene3D" id="1.10.10.580">
    <property type="entry name" value="Structural maintenance of chromosome 1. Chain E"/>
    <property type="match status" value="1"/>
</dbReference>
<evidence type="ECO:0000313" key="2">
    <source>
        <dbReference type="EMBL" id="EEP60210.1"/>
    </source>
</evidence>
<dbReference type="RefSeq" id="WP_007547535.1">
    <property type="nucleotide sequence ID" value="NZ_ABZS01000132.1"/>
</dbReference>
<protein>
    <recommendedName>
        <fullName evidence="1">Segregation and condensation protein A</fullName>
    </recommendedName>
</protein>
<dbReference type="InterPro" id="IPR023093">
    <property type="entry name" value="ScpA-like_C"/>
</dbReference>
<dbReference type="Gene3D" id="6.10.250.2410">
    <property type="match status" value="1"/>
</dbReference>
<reference evidence="2 3" key="1">
    <citation type="submission" date="2009-04" db="EMBL/GenBank/DDBJ databases">
        <authorList>
            <person name="Reysenbach A.-L."/>
            <person name="Heidelberg J.F."/>
            <person name="Nelson W.C."/>
        </authorList>
    </citation>
    <scope>NUCLEOTIDE SEQUENCE [LARGE SCALE GENOMIC DNA]</scope>
    <source>
        <strain evidence="2 3">SS-5</strain>
    </source>
</reference>
<dbReference type="EMBL" id="ABZS01000132">
    <property type="protein sequence ID" value="EEP60210.1"/>
    <property type="molecule type" value="Genomic_DNA"/>
</dbReference>
<sequence length="202" mass="23931">MQEQNPIDIILKLVLKGEIDPWNIDITVLAEKYLEEVKKMYIPDFQTVSKVLIVAALLLKMKAESLKIEDEEENEDKTSRKRLFGIKRFYTIEELAMILKEYTQPPLDYSPPKRSPSQKRERNSAKKIKKFDYQLHKASLEEAIKFIEDYLKEVLQVIKFSEFNFPDKTQAFVALLFLNYDNKINLYQEEHFGEIYIEPVMV</sequence>
<comment type="caution">
    <text evidence="2">The sequence shown here is derived from an EMBL/GenBank/DDBJ whole genome shotgun (WGS) entry which is preliminary data.</text>
</comment>
<evidence type="ECO:0000313" key="3">
    <source>
        <dbReference type="Proteomes" id="UP000005540"/>
    </source>
</evidence>
<accession>C4FL42</accession>
<keyword evidence="3" id="KW-1185">Reference proteome</keyword>
<dbReference type="AlphaFoldDB" id="C4FL42"/>
<dbReference type="Pfam" id="PF02616">
    <property type="entry name" value="SMC_ScpA"/>
    <property type="match status" value="1"/>
</dbReference>
<dbReference type="OrthoDB" id="13189at2"/>
<proteinExistence type="predicted"/>
<name>C4FL42_9AQUI</name>
<organism evidence="2 3">
    <name type="scientific">Sulfurihydrogenibium yellowstonense SS-5</name>
    <dbReference type="NCBI Taxonomy" id="432331"/>
    <lineage>
        <taxon>Bacteria</taxon>
        <taxon>Pseudomonadati</taxon>
        <taxon>Aquificota</taxon>
        <taxon>Aquificia</taxon>
        <taxon>Aquificales</taxon>
        <taxon>Hydrogenothermaceae</taxon>
        <taxon>Sulfurihydrogenibium</taxon>
    </lineage>
</organism>
<dbReference type="InterPro" id="IPR003768">
    <property type="entry name" value="ScpA"/>
</dbReference>
<dbReference type="Proteomes" id="UP000005540">
    <property type="component" value="Unassembled WGS sequence"/>
</dbReference>